<dbReference type="InterPro" id="IPR004020">
    <property type="entry name" value="DAPIN"/>
</dbReference>
<dbReference type="Proteomes" id="UP001221898">
    <property type="component" value="Unassembled WGS sequence"/>
</dbReference>
<dbReference type="AlphaFoldDB" id="A0AAD7R4L6"/>
<evidence type="ECO:0000313" key="4">
    <source>
        <dbReference type="Proteomes" id="UP001221898"/>
    </source>
</evidence>
<accession>A0AAD7R4L6</accession>
<feature type="region of interest" description="Disordered" evidence="1">
    <location>
        <begin position="122"/>
        <end position="168"/>
    </location>
</feature>
<dbReference type="PROSITE" id="PS50824">
    <property type="entry name" value="DAPIN"/>
    <property type="match status" value="1"/>
</dbReference>
<evidence type="ECO:0000259" key="2">
    <source>
        <dbReference type="PROSITE" id="PS50824"/>
    </source>
</evidence>
<organism evidence="3 4">
    <name type="scientific">Aldrovandia affinis</name>
    <dbReference type="NCBI Taxonomy" id="143900"/>
    <lineage>
        <taxon>Eukaryota</taxon>
        <taxon>Metazoa</taxon>
        <taxon>Chordata</taxon>
        <taxon>Craniata</taxon>
        <taxon>Vertebrata</taxon>
        <taxon>Euteleostomi</taxon>
        <taxon>Actinopterygii</taxon>
        <taxon>Neopterygii</taxon>
        <taxon>Teleostei</taxon>
        <taxon>Notacanthiformes</taxon>
        <taxon>Halosauridae</taxon>
        <taxon>Aldrovandia</taxon>
    </lineage>
</organism>
<comment type="caution">
    <text evidence="3">The sequence shown here is derived from an EMBL/GenBank/DDBJ whole genome shotgun (WGS) entry which is preliminary data.</text>
</comment>
<dbReference type="InterPro" id="IPR011029">
    <property type="entry name" value="DEATH-like_dom_sf"/>
</dbReference>
<proteinExistence type="predicted"/>
<dbReference type="CDD" id="cd08321">
    <property type="entry name" value="Pyrin_ASC-like"/>
    <property type="match status" value="1"/>
</dbReference>
<protein>
    <recommendedName>
        <fullName evidence="2">Pyrin domain-containing protein</fullName>
    </recommendedName>
</protein>
<name>A0AAD7R4L6_9TELE</name>
<dbReference type="Gene3D" id="1.10.533.10">
    <property type="entry name" value="Death Domain, Fas"/>
    <property type="match status" value="1"/>
</dbReference>
<dbReference type="EMBL" id="JAINUG010000731">
    <property type="protein sequence ID" value="KAJ8362190.1"/>
    <property type="molecule type" value="Genomic_DNA"/>
</dbReference>
<dbReference type="Pfam" id="PF02758">
    <property type="entry name" value="PYRIN"/>
    <property type="match status" value="1"/>
</dbReference>
<sequence length="168" mass="18743">MPKNLVFEGLCPTGLLGTPALEVELKSLIERTLTSILLYCLKELVEQEFKEFKWYLSDKVLKDFPPIPKGEVKSLDKMDAVDVMVKAYCTEGALKISLSILRKMTQQDLAQRLERDLQKCSLLPTPTGEDSEHKGIPPPSAVLTSHVSEIPPPSAVLTSHESLDKKRI</sequence>
<evidence type="ECO:0000313" key="3">
    <source>
        <dbReference type="EMBL" id="KAJ8362190.1"/>
    </source>
</evidence>
<gene>
    <name evidence="3" type="ORF">AAFF_G00390700</name>
</gene>
<feature type="domain" description="Pyrin" evidence="2">
    <location>
        <begin position="29"/>
        <end position="119"/>
    </location>
</feature>
<dbReference type="SUPFAM" id="SSF47986">
    <property type="entry name" value="DEATH domain"/>
    <property type="match status" value="1"/>
</dbReference>
<keyword evidence="4" id="KW-1185">Reference proteome</keyword>
<dbReference type="SMART" id="SM01289">
    <property type="entry name" value="PYRIN"/>
    <property type="match status" value="1"/>
</dbReference>
<evidence type="ECO:0000256" key="1">
    <source>
        <dbReference type="SAM" id="MobiDB-lite"/>
    </source>
</evidence>
<reference evidence="3" key="1">
    <citation type="journal article" date="2023" name="Science">
        <title>Genome structures resolve the early diversification of teleost fishes.</title>
        <authorList>
            <person name="Parey E."/>
            <person name="Louis A."/>
            <person name="Montfort J."/>
            <person name="Bouchez O."/>
            <person name="Roques C."/>
            <person name="Iampietro C."/>
            <person name="Lluch J."/>
            <person name="Castinel A."/>
            <person name="Donnadieu C."/>
            <person name="Desvignes T."/>
            <person name="Floi Bucao C."/>
            <person name="Jouanno E."/>
            <person name="Wen M."/>
            <person name="Mejri S."/>
            <person name="Dirks R."/>
            <person name="Jansen H."/>
            <person name="Henkel C."/>
            <person name="Chen W.J."/>
            <person name="Zahm M."/>
            <person name="Cabau C."/>
            <person name="Klopp C."/>
            <person name="Thompson A.W."/>
            <person name="Robinson-Rechavi M."/>
            <person name="Braasch I."/>
            <person name="Lecointre G."/>
            <person name="Bobe J."/>
            <person name="Postlethwait J.H."/>
            <person name="Berthelot C."/>
            <person name="Roest Crollius H."/>
            <person name="Guiguen Y."/>
        </authorList>
    </citation>
    <scope>NUCLEOTIDE SEQUENCE</scope>
    <source>
        <strain evidence="3">NC1722</strain>
    </source>
</reference>